<name>A0A4S2H1L3_9PROT</name>
<dbReference type="PANTHER" id="PTHR36057">
    <property type="match status" value="1"/>
</dbReference>
<accession>A0A4S2H1L3</accession>
<comment type="caution">
    <text evidence="2">The sequence shown here is derived from an EMBL/GenBank/DDBJ whole genome shotgun (WGS) entry which is preliminary data.</text>
</comment>
<dbReference type="InterPro" id="IPR036249">
    <property type="entry name" value="Thioredoxin-like_sf"/>
</dbReference>
<proteinExistence type="predicted"/>
<dbReference type="Gene3D" id="3.40.30.10">
    <property type="entry name" value="Glutaredoxin"/>
    <property type="match status" value="1"/>
</dbReference>
<reference evidence="2 3" key="1">
    <citation type="journal article" date="2017" name="Int. J. Syst. Evol. Microbiol.">
        <title>Marinicauda algicola sp. nov., isolated from a marine red alga Rhodosorus marinus.</title>
        <authorList>
            <person name="Jeong S.E."/>
            <person name="Jeon S.H."/>
            <person name="Chun B.H."/>
            <person name="Kim D.W."/>
            <person name="Jeon C.O."/>
        </authorList>
    </citation>
    <scope>NUCLEOTIDE SEQUENCE [LARGE SCALE GENOMIC DNA]</scope>
    <source>
        <strain evidence="2 3">JCM 31718</strain>
    </source>
</reference>
<feature type="signal peptide" evidence="1">
    <location>
        <begin position="1"/>
        <end position="21"/>
    </location>
</feature>
<sequence>MFAWPLILAALALAQHPPAGPAPARGPVVVELFTSQGCGMCPDANRLLADLASENQDVLALAWGVSYWDMYGWEDRYARPEFNARQEAYVAAGEAHRVYTPHFVINGAPKKFRFRPETIREAVEAETGVPLAPRVARVSPSSVSVAFTGPDRESPAEVWLAAYEPGLVTMRIEGGNNAGTEMPHFNMVRALTELPAWDGGEYRVLDETACPADLACAVLIQAFSGGPILGAASIPAAAAD</sequence>
<dbReference type="OrthoDB" id="9808254at2"/>
<organism evidence="2 3">
    <name type="scientific">Marinicauda algicola</name>
    <dbReference type="NCBI Taxonomy" id="2029849"/>
    <lineage>
        <taxon>Bacteria</taxon>
        <taxon>Pseudomonadati</taxon>
        <taxon>Pseudomonadota</taxon>
        <taxon>Alphaproteobacteria</taxon>
        <taxon>Maricaulales</taxon>
        <taxon>Maricaulaceae</taxon>
        <taxon>Marinicauda</taxon>
    </lineage>
</organism>
<keyword evidence="1" id="KW-0732">Signal</keyword>
<gene>
    <name evidence="2" type="ORF">E5163_09360</name>
</gene>
<dbReference type="Proteomes" id="UP000308054">
    <property type="component" value="Unassembled WGS sequence"/>
</dbReference>
<keyword evidence="3" id="KW-1185">Reference proteome</keyword>
<dbReference type="Pfam" id="PF06764">
    <property type="entry name" value="DUF1223"/>
    <property type="match status" value="1"/>
</dbReference>
<evidence type="ECO:0000313" key="3">
    <source>
        <dbReference type="Proteomes" id="UP000308054"/>
    </source>
</evidence>
<protein>
    <submittedName>
        <fullName evidence="2">DUF1223 domain-containing protein</fullName>
    </submittedName>
</protein>
<dbReference type="EMBL" id="SRXW01000002">
    <property type="protein sequence ID" value="TGY89313.1"/>
    <property type="molecule type" value="Genomic_DNA"/>
</dbReference>
<evidence type="ECO:0000313" key="2">
    <source>
        <dbReference type="EMBL" id="TGY89313.1"/>
    </source>
</evidence>
<dbReference type="RefSeq" id="WP_135995853.1">
    <property type="nucleotide sequence ID" value="NZ_CP071057.1"/>
</dbReference>
<evidence type="ECO:0000256" key="1">
    <source>
        <dbReference type="SAM" id="SignalP"/>
    </source>
</evidence>
<dbReference type="SUPFAM" id="SSF52833">
    <property type="entry name" value="Thioredoxin-like"/>
    <property type="match status" value="1"/>
</dbReference>
<feature type="chain" id="PRO_5020714993" evidence="1">
    <location>
        <begin position="22"/>
        <end position="240"/>
    </location>
</feature>
<dbReference type="PANTHER" id="PTHR36057:SF1">
    <property type="entry name" value="LIPOPROTEIN LIPID ATTACHMENT SITE-LIKE PROTEIN, PUTATIVE (DUF1223)-RELATED"/>
    <property type="match status" value="1"/>
</dbReference>
<dbReference type="InterPro" id="IPR010634">
    <property type="entry name" value="DUF1223"/>
</dbReference>
<dbReference type="AlphaFoldDB" id="A0A4S2H1L3"/>